<dbReference type="RefSeq" id="WP_173920031.1">
    <property type="nucleotide sequence ID" value="NZ_CADCXY010000002.1"/>
</dbReference>
<evidence type="ECO:0000259" key="3">
    <source>
        <dbReference type="Pfam" id="PF20419"/>
    </source>
</evidence>
<feature type="chain" id="PRO_5028844044" description="DUF6701 domain-containing protein" evidence="2">
    <location>
        <begin position="33"/>
        <end position="994"/>
    </location>
</feature>
<name>A0A6S6WNV8_9GAMM</name>
<proteinExistence type="predicted"/>
<dbReference type="EMBL" id="CADCXY010000002">
    <property type="protein sequence ID" value="CAB0150564.1"/>
    <property type="molecule type" value="Genomic_DNA"/>
</dbReference>
<feature type="signal peptide" evidence="2">
    <location>
        <begin position="1"/>
        <end position="32"/>
    </location>
</feature>
<dbReference type="AlphaFoldDB" id="A0A6S6WNV8"/>
<feature type="region of interest" description="Disordered" evidence="1">
    <location>
        <begin position="98"/>
        <end position="117"/>
    </location>
</feature>
<sequence>MQLSKSIGFFSTTLLSVALGVALTTLPTPVYAQSTPSASECAQYSDLLDYGIIGESGFNYGNNSEINGNDIDGNGNTPTPDGQVDTVDLDFPALSPATFPFSQTGGPDLTNATDIQPGSYGTITADKKAKKGQRKSFVSFAGGGTYYIEELIFDGKDSIAELGPGDYFIERLNLDNKSYIDLVPQDQVRLYVGEYLIGDNNIFVNSGGPASDMLVYLYDNAYINLGNFNEGGSSNTVINFNGLIYSPYPSTSVTLGNNNNYQGAILTPGEVNVGNNTTFNYSPELQDELASAVGCEPSSGGIHHLRIRHPQSIVSCYSAVVEVLACADANCSQLYPDAVSVDLSAGATGPTWQGGDVASSNGPNATLSFTSGSGVAGLQWVDGGTATLAANASSPTPSAATQCFTSSGSQATNCELDFNTAGLVVTAADGQSIIAAQHAGLDFTTTLRAIQTNTTTGACEARVSGNQNVEFAIECANPQNCQAGQTYTVNGTNVNLNNSGSALAYSSVAVNFDSNGNAVLNNNYSDVGLLQMHARLNLAPSSASGSINDPATNLQGTSLNDYVVKPHTLSVVALDDNDQLWSATGATGPGYVAAGEDFSMVIQSRNAAGNPTPNFGREISPVTVTADFASMAYPSPADAGSNASKLTLSQAFVPSSTITGAYQTDGARWFEAGTVNLRAALNNNDYLGGGDALQRPESAIGRFYPDHFALVTSSVTNSDGSFSYMDHAGIGIDAIVEARAVNGQRLRNYGSNYASTAVLQSVIRNTPADQASDDFSSRWQASLPSLWDTGQLVISLSDASLLKRSDEAPDGPFDDIEVGLQVLSELDNRDFKSSAKTLSTLAGDGVPLDGSLQLRYGRLTLDNSYGPETETLPVALRAEYWNGELFTTHGLDSSTPYAPGALSVVDYLDPITTSAGGSSGTLVDGNIGTSPLYWTAPTGSPSRGEFIFEFDAPSYLEYPWQDADGNTYTNPRAYGGFGLYRGNARKTTEKDLTQ</sequence>
<keyword evidence="5" id="KW-1185">Reference proteome</keyword>
<evidence type="ECO:0000256" key="1">
    <source>
        <dbReference type="SAM" id="MobiDB-lite"/>
    </source>
</evidence>
<dbReference type="InterPro" id="IPR046524">
    <property type="entry name" value="DUF6701"/>
</dbReference>
<organism evidence="4 5">
    <name type="scientific">Pseudidiomarina piscicola</name>
    <dbReference type="NCBI Taxonomy" id="2614830"/>
    <lineage>
        <taxon>Bacteria</taxon>
        <taxon>Pseudomonadati</taxon>
        <taxon>Pseudomonadota</taxon>
        <taxon>Gammaproteobacteria</taxon>
        <taxon>Alteromonadales</taxon>
        <taxon>Idiomarinaceae</taxon>
        <taxon>Pseudidiomarina</taxon>
    </lineage>
</organism>
<feature type="compositionally biased region" description="Polar residues" evidence="1">
    <location>
        <begin position="100"/>
        <end position="117"/>
    </location>
</feature>
<evidence type="ECO:0000256" key="2">
    <source>
        <dbReference type="SAM" id="SignalP"/>
    </source>
</evidence>
<protein>
    <recommendedName>
        <fullName evidence="3">DUF6701 domain-containing protein</fullName>
    </recommendedName>
</protein>
<keyword evidence="2" id="KW-0732">Signal</keyword>
<feature type="domain" description="DUF6701" evidence="3">
    <location>
        <begin position="400"/>
        <end position="985"/>
    </location>
</feature>
<evidence type="ECO:0000313" key="5">
    <source>
        <dbReference type="Proteomes" id="UP000481517"/>
    </source>
</evidence>
<gene>
    <name evidence="4" type="ORF">PSI9734_01003</name>
</gene>
<dbReference type="Proteomes" id="UP000481517">
    <property type="component" value="Unassembled WGS sequence"/>
</dbReference>
<accession>A0A6S6WNV8</accession>
<dbReference type="Pfam" id="PF20419">
    <property type="entry name" value="DUF6701"/>
    <property type="match status" value="1"/>
</dbReference>
<evidence type="ECO:0000313" key="4">
    <source>
        <dbReference type="EMBL" id="CAB0150564.1"/>
    </source>
</evidence>
<reference evidence="4 5" key="1">
    <citation type="submission" date="2020-02" db="EMBL/GenBank/DDBJ databases">
        <authorList>
            <person name="Rodrigo-Torres L."/>
            <person name="Arahal R. D."/>
            <person name="Lucena T."/>
        </authorList>
    </citation>
    <scope>NUCLEOTIDE SEQUENCE [LARGE SCALE GENOMIC DNA]</scope>
    <source>
        <strain evidence="4 5">CECT 9734</strain>
    </source>
</reference>